<reference evidence="1 2" key="1">
    <citation type="journal article" date="2021" name="Hortic Res">
        <title>Chromosome-scale assembly of the Dendrobium chrysotoxum genome enhances the understanding of orchid evolution.</title>
        <authorList>
            <person name="Zhang Y."/>
            <person name="Zhang G.Q."/>
            <person name="Zhang D."/>
            <person name="Liu X.D."/>
            <person name="Xu X.Y."/>
            <person name="Sun W.H."/>
            <person name="Yu X."/>
            <person name="Zhu X."/>
            <person name="Wang Z.W."/>
            <person name="Zhao X."/>
            <person name="Zhong W.Y."/>
            <person name="Chen H."/>
            <person name="Yin W.L."/>
            <person name="Huang T."/>
            <person name="Niu S.C."/>
            <person name="Liu Z.J."/>
        </authorList>
    </citation>
    <scope>NUCLEOTIDE SEQUENCE [LARGE SCALE GENOMIC DNA]</scope>
    <source>
        <strain evidence="1">Lindl</strain>
    </source>
</reference>
<organism evidence="1 2">
    <name type="scientific">Dendrobium chrysotoxum</name>
    <name type="common">Orchid</name>
    <dbReference type="NCBI Taxonomy" id="161865"/>
    <lineage>
        <taxon>Eukaryota</taxon>
        <taxon>Viridiplantae</taxon>
        <taxon>Streptophyta</taxon>
        <taxon>Embryophyta</taxon>
        <taxon>Tracheophyta</taxon>
        <taxon>Spermatophyta</taxon>
        <taxon>Magnoliopsida</taxon>
        <taxon>Liliopsida</taxon>
        <taxon>Asparagales</taxon>
        <taxon>Orchidaceae</taxon>
        <taxon>Epidendroideae</taxon>
        <taxon>Malaxideae</taxon>
        <taxon>Dendrobiinae</taxon>
        <taxon>Dendrobium</taxon>
    </lineage>
</organism>
<dbReference type="EMBL" id="JAGFBR010000006">
    <property type="protein sequence ID" value="KAH0465753.1"/>
    <property type="molecule type" value="Genomic_DNA"/>
</dbReference>
<dbReference type="AlphaFoldDB" id="A0AAV7HE75"/>
<dbReference type="Proteomes" id="UP000775213">
    <property type="component" value="Unassembled WGS sequence"/>
</dbReference>
<keyword evidence="2" id="KW-1185">Reference proteome</keyword>
<evidence type="ECO:0000313" key="2">
    <source>
        <dbReference type="Proteomes" id="UP000775213"/>
    </source>
</evidence>
<accession>A0AAV7HE75</accession>
<proteinExistence type="predicted"/>
<name>A0AAV7HE75_DENCH</name>
<protein>
    <submittedName>
        <fullName evidence="1">Uncharacterized protein</fullName>
    </submittedName>
</protein>
<comment type="caution">
    <text evidence="1">The sequence shown here is derived from an EMBL/GenBank/DDBJ whole genome shotgun (WGS) entry which is preliminary data.</text>
</comment>
<gene>
    <name evidence="1" type="ORF">IEQ34_005856</name>
</gene>
<sequence length="149" mass="16791">MVDQAAFYLVGIRVLISDVATICSQMFVKKKLGNLIRHVWFAVEVEELIVSTVKEEVSFPSIAIIFTFKLNLCYKLYGPILLLKLLAGRTNHVNLVMLPKGEWPRWCKACGGSGLDYCNRCLGTGSTETSWAFIHENGHQLITALNRRM</sequence>
<evidence type="ECO:0000313" key="1">
    <source>
        <dbReference type="EMBL" id="KAH0465753.1"/>
    </source>
</evidence>